<dbReference type="KEGG" id="schv:BRCON_0418"/>
<organism evidence="5 6">
    <name type="scientific">Sumerlaea chitinivorans</name>
    <dbReference type="NCBI Taxonomy" id="2250252"/>
    <lineage>
        <taxon>Bacteria</taxon>
        <taxon>Candidatus Sumerlaeota</taxon>
        <taxon>Candidatus Sumerlaeia</taxon>
        <taxon>Candidatus Sumerlaeales</taxon>
        <taxon>Candidatus Sumerlaeaceae</taxon>
        <taxon>Candidatus Sumerlaea</taxon>
    </lineage>
</organism>
<dbReference type="GO" id="GO:0016887">
    <property type="term" value="F:ATP hydrolysis activity"/>
    <property type="evidence" value="ECO:0007669"/>
    <property type="project" value="InterPro"/>
</dbReference>
<dbReference type="Proteomes" id="UP000262583">
    <property type="component" value="Chromosome"/>
</dbReference>
<gene>
    <name evidence="5" type="ORF">BRCON_0418</name>
</gene>
<dbReference type="Pfam" id="PF00005">
    <property type="entry name" value="ABC_tran"/>
    <property type="match status" value="1"/>
</dbReference>
<dbReference type="InterPro" id="IPR027417">
    <property type="entry name" value="P-loop_NTPase"/>
</dbReference>
<evidence type="ECO:0000313" key="6">
    <source>
        <dbReference type="Proteomes" id="UP000262583"/>
    </source>
</evidence>
<dbReference type="PANTHER" id="PTHR42788:SF13">
    <property type="entry name" value="ALIPHATIC SULFONATES IMPORT ATP-BINDING PROTEIN SSUB"/>
    <property type="match status" value="1"/>
</dbReference>
<accession>A0A2Z4Y426</accession>
<evidence type="ECO:0000259" key="4">
    <source>
        <dbReference type="PROSITE" id="PS50893"/>
    </source>
</evidence>
<feature type="domain" description="ABC transporter" evidence="4">
    <location>
        <begin position="3"/>
        <end position="234"/>
    </location>
</feature>
<evidence type="ECO:0000256" key="2">
    <source>
        <dbReference type="ARBA" id="ARBA00022741"/>
    </source>
</evidence>
<keyword evidence="1" id="KW-0813">Transport</keyword>
<dbReference type="SMART" id="SM00382">
    <property type="entry name" value="AAA"/>
    <property type="match status" value="1"/>
</dbReference>
<dbReference type="PROSITE" id="PS50893">
    <property type="entry name" value="ABC_TRANSPORTER_2"/>
    <property type="match status" value="1"/>
</dbReference>
<dbReference type="EMBL" id="CP030759">
    <property type="protein sequence ID" value="AXA35195.1"/>
    <property type="molecule type" value="Genomic_DNA"/>
</dbReference>
<evidence type="ECO:0000256" key="3">
    <source>
        <dbReference type="ARBA" id="ARBA00022840"/>
    </source>
</evidence>
<sequence>MAVELRNVSKTYVQRGNGSTRRILALAPLTLTVEKGEFFAIIGPSGCGKSSLLNLIAGFERPDTGEVLVEGKRVERPGPDRAVVFQEAGLMPWMTVLGNVEYGLKLRGIPKTERRERAMHFLKMVHLSKYAHALPHELSGGMRQRVSIARALALEPNVLLMDEPFSALDAQTRDVLHDELQRIWFETHVTIIFVTHNINEAVYLADRVLIMTAPPGSIKRLVRVPFARPRVSSSADLRVFAGQLHTSIREEVEKVAAREFDEDWTPELQVQPTPDPASGI</sequence>
<keyword evidence="2" id="KW-0547">Nucleotide-binding</keyword>
<dbReference type="AlphaFoldDB" id="A0A2Z4Y426"/>
<dbReference type="SUPFAM" id="SSF52540">
    <property type="entry name" value="P-loop containing nucleoside triphosphate hydrolases"/>
    <property type="match status" value="1"/>
</dbReference>
<reference evidence="5 6" key="1">
    <citation type="submission" date="2018-05" db="EMBL/GenBank/DDBJ databases">
        <title>A metagenomic window into the 2 km-deep terrestrial subsurface aquifer revealed taxonomically and functionally diverse microbial community comprising novel uncultured bacterial lineages.</title>
        <authorList>
            <person name="Kadnikov V.V."/>
            <person name="Mardanov A.V."/>
            <person name="Beletsky A.V."/>
            <person name="Banks D."/>
            <person name="Pimenov N.V."/>
            <person name="Frank Y.A."/>
            <person name="Karnachuk O.V."/>
            <person name="Ravin N.V."/>
        </authorList>
    </citation>
    <scope>NUCLEOTIDE SEQUENCE [LARGE SCALE GENOMIC DNA]</scope>
    <source>
        <strain evidence="5">BY</strain>
    </source>
</reference>
<dbReference type="PANTHER" id="PTHR42788">
    <property type="entry name" value="TAURINE IMPORT ATP-BINDING PROTEIN-RELATED"/>
    <property type="match status" value="1"/>
</dbReference>
<evidence type="ECO:0000313" key="5">
    <source>
        <dbReference type="EMBL" id="AXA35195.1"/>
    </source>
</evidence>
<dbReference type="GO" id="GO:0005524">
    <property type="term" value="F:ATP binding"/>
    <property type="evidence" value="ECO:0007669"/>
    <property type="project" value="UniProtKB-KW"/>
</dbReference>
<dbReference type="Gene3D" id="3.40.50.300">
    <property type="entry name" value="P-loop containing nucleotide triphosphate hydrolases"/>
    <property type="match status" value="1"/>
</dbReference>
<evidence type="ECO:0000256" key="1">
    <source>
        <dbReference type="ARBA" id="ARBA00022448"/>
    </source>
</evidence>
<keyword evidence="3" id="KW-0067">ATP-binding</keyword>
<dbReference type="InterPro" id="IPR003593">
    <property type="entry name" value="AAA+_ATPase"/>
</dbReference>
<name>A0A2Z4Y426_SUMC1</name>
<dbReference type="InterPro" id="IPR017871">
    <property type="entry name" value="ABC_transporter-like_CS"/>
</dbReference>
<dbReference type="CDD" id="cd03293">
    <property type="entry name" value="ABC_NrtD_SsuB_transporters"/>
    <property type="match status" value="1"/>
</dbReference>
<dbReference type="InterPro" id="IPR003439">
    <property type="entry name" value="ABC_transporter-like_ATP-bd"/>
</dbReference>
<proteinExistence type="predicted"/>
<dbReference type="PROSITE" id="PS00211">
    <property type="entry name" value="ABC_TRANSPORTER_1"/>
    <property type="match status" value="1"/>
</dbReference>
<dbReference type="InterPro" id="IPR050166">
    <property type="entry name" value="ABC_transporter_ATP-bind"/>
</dbReference>
<protein>
    <submittedName>
        <fullName evidence="5">ABC-type probable sulfate transporter, ATPase component</fullName>
    </submittedName>
</protein>